<protein>
    <submittedName>
        <fullName evidence="2">Uncharacterized protein</fullName>
    </submittedName>
</protein>
<dbReference type="EMBL" id="JAGGOB010000010">
    <property type="protein sequence ID" value="MBT2328176.1"/>
    <property type="molecule type" value="Genomic_DNA"/>
</dbReference>
<organism evidence="2 3">
    <name type="scientific">Pseudomonas fluorescens</name>
    <dbReference type="NCBI Taxonomy" id="294"/>
    <lineage>
        <taxon>Bacteria</taxon>
        <taxon>Pseudomonadati</taxon>
        <taxon>Pseudomonadota</taxon>
        <taxon>Gammaproteobacteria</taxon>
        <taxon>Pseudomonadales</taxon>
        <taxon>Pseudomonadaceae</taxon>
        <taxon>Pseudomonas</taxon>
    </lineage>
</organism>
<reference evidence="2" key="1">
    <citation type="submission" date="2021-03" db="EMBL/GenBank/DDBJ databases">
        <title>Genomic analysis provides insights into the functional capacity of soil bacteria communities inhabiting an altitudinal gradient in the Atacama Desert.</title>
        <authorList>
            <person name="Gonzalez M."/>
            <person name="Maldonado J."/>
            <person name="Maza F."/>
            <person name="Hodar C."/>
            <person name="Cortes M."/>
            <person name="Palma R."/>
            <person name="Andreani C."/>
            <person name="Gaete A."/>
            <person name="Vasquez-Dean J."/>
            <person name="Acuna V."/>
            <person name="Aguado M."/>
            <person name="Mandakovic D."/>
            <person name="Latorre M."/>
            <person name="Orellana A."/>
            <person name="Gutierrez R."/>
            <person name="Montecino M."/>
            <person name="Allende M."/>
            <person name="Maass A."/>
            <person name="Cambiazo V."/>
        </authorList>
    </citation>
    <scope>NUCLEOTIDE SEQUENCE</scope>
    <source>
        <strain evidence="2">ISL-25</strain>
    </source>
</reference>
<evidence type="ECO:0000256" key="1">
    <source>
        <dbReference type="SAM" id="MobiDB-lite"/>
    </source>
</evidence>
<accession>A0A944DW91</accession>
<dbReference type="RefSeq" id="WP_214912532.1">
    <property type="nucleotide sequence ID" value="NZ_JAGGNX010000013.1"/>
</dbReference>
<name>A0A944DW91_PSEFL</name>
<evidence type="ECO:0000313" key="2">
    <source>
        <dbReference type="EMBL" id="MBT2328176.1"/>
    </source>
</evidence>
<dbReference type="AlphaFoldDB" id="A0A944DW91"/>
<sequence length="153" mass="17113">MLTQHILPQTQTNPSSGSVNAQVEGGTSFVTDTLNFAYDYYTTDRKLRLTLSAVQMPDDAAPERVIRGIEMVFNADVTHETLIIGEQKVYVTYWEMWAENGQTRFQTNDADTGSVSVIFNHQEETYLGTFTFGPAGNVIQGNFSIKGRDNFTL</sequence>
<evidence type="ECO:0000313" key="3">
    <source>
        <dbReference type="Proteomes" id="UP000692896"/>
    </source>
</evidence>
<feature type="region of interest" description="Disordered" evidence="1">
    <location>
        <begin position="1"/>
        <end position="20"/>
    </location>
</feature>
<gene>
    <name evidence="2" type="ORF">J7E47_05550</name>
</gene>
<comment type="caution">
    <text evidence="2">The sequence shown here is derived from an EMBL/GenBank/DDBJ whole genome shotgun (WGS) entry which is preliminary data.</text>
</comment>
<dbReference type="Proteomes" id="UP000692896">
    <property type="component" value="Unassembled WGS sequence"/>
</dbReference>
<proteinExistence type="predicted"/>